<feature type="transmembrane region" description="Helical" evidence="7">
    <location>
        <begin position="287"/>
        <end position="308"/>
    </location>
</feature>
<evidence type="ECO:0000256" key="5">
    <source>
        <dbReference type="ARBA" id="ARBA00022989"/>
    </source>
</evidence>
<keyword evidence="4 7" id="KW-0812">Transmembrane</keyword>
<evidence type="ECO:0000256" key="7">
    <source>
        <dbReference type="SAM" id="Phobius"/>
    </source>
</evidence>
<dbReference type="Proteomes" id="UP000432015">
    <property type="component" value="Unassembled WGS sequence"/>
</dbReference>
<comment type="subcellular location">
    <subcellularLocation>
        <location evidence="1">Cell membrane</location>
        <topology evidence="1">Multi-pass membrane protein</topology>
    </subcellularLocation>
</comment>
<feature type="transmembrane region" description="Helical" evidence="7">
    <location>
        <begin position="165"/>
        <end position="183"/>
    </location>
</feature>
<evidence type="ECO:0000313" key="9">
    <source>
        <dbReference type="EMBL" id="MUN41192.1"/>
    </source>
</evidence>
<keyword evidence="3" id="KW-1003">Cell membrane</keyword>
<feature type="transmembrane region" description="Helical" evidence="7">
    <location>
        <begin position="377"/>
        <end position="401"/>
    </location>
</feature>
<feature type="transmembrane region" description="Helical" evidence="7">
    <location>
        <begin position="195"/>
        <end position="212"/>
    </location>
</feature>
<dbReference type="CDD" id="cd17321">
    <property type="entry name" value="MFS_MMR_MDR_like"/>
    <property type="match status" value="1"/>
</dbReference>
<feature type="transmembrane region" description="Helical" evidence="7">
    <location>
        <begin position="320"/>
        <end position="338"/>
    </location>
</feature>
<feature type="transmembrane region" description="Helical" evidence="7">
    <location>
        <begin position="104"/>
        <end position="124"/>
    </location>
</feature>
<dbReference type="SUPFAM" id="SSF103473">
    <property type="entry name" value="MFS general substrate transporter"/>
    <property type="match status" value="1"/>
</dbReference>
<feature type="transmembrane region" description="Helical" evidence="7">
    <location>
        <begin position="256"/>
        <end position="275"/>
    </location>
</feature>
<dbReference type="InterPro" id="IPR036259">
    <property type="entry name" value="MFS_trans_sf"/>
</dbReference>
<evidence type="ECO:0000256" key="6">
    <source>
        <dbReference type="ARBA" id="ARBA00023136"/>
    </source>
</evidence>
<protein>
    <submittedName>
        <fullName evidence="9">MFS transporter</fullName>
    </submittedName>
</protein>
<keyword evidence="6 7" id="KW-0472">Membrane</keyword>
<dbReference type="PANTHER" id="PTHR42718:SF46">
    <property type="entry name" value="BLR6921 PROTEIN"/>
    <property type="match status" value="1"/>
</dbReference>
<reference evidence="9 10" key="1">
    <citation type="submission" date="2019-11" db="EMBL/GenBank/DDBJ databases">
        <authorList>
            <person name="Cao P."/>
        </authorList>
    </citation>
    <scope>NUCLEOTIDE SEQUENCE [LARGE SCALE GENOMIC DNA]</scope>
    <source>
        <strain evidence="9 10">NEAU-AAG5</strain>
    </source>
</reference>
<dbReference type="Gene3D" id="1.20.1720.10">
    <property type="entry name" value="Multidrug resistance protein D"/>
    <property type="match status" value="1"/>
</dbReference>
<feature type="transmembrane region" description="Helical" evidence="7">
    <location>
        <begin position="407"/>
        <end position="428"/>
    </location>
</feature>
<name>A0A7K1L9U3_9ACTN</name>
<gene>
    <name evidence="9" type="ORF">GNZ18_32005</name>
</gene>
<evidence type="ECO:0000256" key="4">
    <source>
        <dbReference type="ARBA" id="ARBA00022692"/>
    </source>
</evidence>
<dbReference type="EMBL" id="WOFH01000013">
    <property type="protein sequence ID" value="MUN41192.1"/>
    <property type="molecule type" value="Genomic_DNA"/>
</dbReference>
<evidence type="ECO:0000259" key="8">
    <source>
        <dbReference type="PROSITE" id="PS50850"/>
    </source>
</evidence>
<feature type="transmembrane region" description="Helical" evidence="7">
    <location>
        <begin position="136"/>
        <end position="159"/>
    </location>
</feature>
<comment type="caution">
    <text evidence="9">The sequence shown here is derived from an EMBL/GenBank/DDBJ whole genome shotgun (WGS) entry which is preliminary data.</text>
</comment>
<dbReference type="Gene3D" id="1.20.1250.20">
    <property type="entry name" value="MFS general substrate transporter like domains"/>
    <property type="match status" value="1"/>
</dbReference>
<evidence type="ECO:0000313" key="10">
    <source>
        <dbReference type="Proteomes" id="UP000432015"/>
    </source>
</evidence>
<dbReference type="GO" id="GO:0005886">
    <property type="term" value="C:plasma membrane"/>
    <property type="evidence" value="ECO:0007669"/>
    <property type="project" value="UniProtKB-SubCell"/>
</dbReference>
<feature type="transmembrane region" description="Helical" evidence="7">
    <location>
        <begin position="218"/>
        <end position="235"/>
    </location>
</feature>
<dbReference type="PANTHER" id="PTHR42718">
    <property type="entry name" value="MAJOR FACILITATOR SUPERFAMILY MULTIDRUG TRANSPORTER MFSC"/>
    <property type="match status" value="1"/>
</dbReference>
<evidence type="ECO:0000256" key="2">
    <source>
        <dbReference type="ARBA" id="ARBA00022448"/>
    </source>
</evidence>
<feature type="domain" description="Major facilitator superfamily (MFS) profile" evidence="8">
    <location>
        <begin position="8"/>
        <end position="433"/>
    </location>
</feature>
<dbReference type="AlphaFoldDB" id="A0A7K1L9U3"/>
<evidence type="ECO:0000256" key="1">
    <source>
        <dbReference type="ARBA" id="ARBA00004651"/>
    </source>
</evidence>
<dbReference type="GO" id="GO:0022857">
    <property type="term" value="F:transmembrane transporter activity"/>
    <property type="evidence" value="ECO:0007669"/>
    <property type="project" value="InterPro"/>
</dbReference>
<sequence>MGPRQKAVLALLLGTQFMLAADFSIFNVALPAVGRGVGLGLDTLQWVATAYALPAAGFTLLFGRVADLAGRRRMLVIGLGLLTAASVFGGTAHTPAALLSARAVQGLSTAIAAPAALSLITTAFPEGPLRARALGLNGAVTAAGFTCGALLGGLLTGFWSWRWAFLVNVPVALVILVAVLRLVPEGRGRTSRLDLPGAITVTLGLLALVWGVTTGGLARWALVPAAVLLAAFWIVELRSPDPLAPVHILRRRTVGLGVLGGLTTVSMATGATFLMTVHLQDTLGLDAASTGLAFGAAGLLALAGGAVAPRLIGPMDASGVLALGLALQGLSAAGLLAAGNAWWVVAALAACYFGNMVAVVAYVVTVTSGLPDHEQGLATGLSAMAQQVGMTIGIPLLSSIATTPEGVHPAIAVNAAVTLVAAILIRLLSRVRPQSSMSTP</sequence>
<dbReference type="PROSITE" id="PS50850">
    <property type="entry name" value="MFS"/>
    <property type="match status" value="1"/>
</dbReference>
<feature type="transmembrane region" description="Helical" evidence="7">
    <location>
        <begin position="44"/>
        <end position="62"/>
    </location>
</feature>
<accession>A0A7K1L9U3</accession>
<dbReference type="PRINTS" id="PR01036">
    <property type="entry name" value="TCRTETB"/>
</dbReference>
<keyword evidence="2" id="KW-0813">Transport</keyword>
<keyword evidence="5 7" id="KW-1133">Transmembrane helix</keyword>
<feature type="transmembrane region" description="Helical" evidence="7">
    <location>
        <begin position="74"/>
        <end position="92"/>
    </location>
</feature>
<dbReference type="Pfam" id="PF07690">
    <property type="entry name" value="MFS_1"/>
    <property type="match status" value="1"/>
</dbReference>
<keyword evidence="10" id="KW-1185">Reference proteome</keyword>
<dbReference type="InterPro" id="IPR011701">
    <property type="entry name" value="MFS"/>
</dbReference>
<organism evidence="9 10">
    <name type="scientific">Actinomadura litoris</name>
    <dbReference type="NCBI Taxonomy" id="2678616"/>
    <lineage>
        <taxon>Bacteria</taxon>
        <taxon>Bacillati</taxon>
        <taxon>Actinomycetota</taxon>
        <taxon>Actinomycetes</taxon>
        <taxon>Streptosporangiales</taxon>
        <taxon>Thermomonosporaceae</taxon>
        <taxon>Actinomadura</taxon>
    </lineage>
</organism>
<dbReference type="InterPro" id="IPR020846">
    <property type="entry name" value="MFS_dom"/>
</dbReference>
<feature type="transmembrane region" description="Helical" evidence="7">
    <location>
        <begin position="344"/>
        <end position="365"/>
    </location>
</feature>
<evidence type="ECO:0000256" key="3">
    <source>
        <dbReference type="ARBA" id="ARBA00022475"/>
    </source>
</evidence>
<proteinExistence type="predicted"/>